<gene>
    <name evidence="2" type="ORF">PGQ11_011257</name>
</gene>
<protein>
    <submittedName>
        <fullName evidence="2">Uncharacterized protein</fullName>
    </submittedName>
</protein>
<sequence>MAGPFPSNLGDFANFAQSAQPAGDEWASWFENFSSAPDLADLPNTFDRSNSQTHSSTQQSAALPNQNITLQLDAPTRSVLIMVLSRLDTIERVLRQINEILNKVHYGCAKFSKDFFGFFRQNASSGDEEDGQGTATRKHRSTDDADSGLEGDIPIVIQLDAANSNPRKRGRKLHLKDRGSHWSDDSSSATSVPPKKPSKLLGWAGKSSNANSHPSGPSSKNGGEQKRIKELEEQIKRLNREMTKLIRTVQVAFSDYEAAVRPGSSTA</sequence>
<evidence type="ECO:0000313" key="2">
    <source>
        <dbReference type="EMBL" id="KAK8855345.1"/>
    </source>
</evidence>
<evidence type="ECO:0000313" key="3">
    <source>
        <dbReference type="Proteomes" id="UP001390339"/>
    </source>
</evidence>
<dbReference type="EMBL" id="JAPCWZ010000007">
    <property type="protein sequence ID" value="KAK8855345.1"/>
    <property type="molecule type" value="Genomic_DNA"/>
</dbReference>
<keyword evidence="3" id="KW-1185">Reference proteome</keyword>
<evidence type="ECO:0000256" key="1">
    <source>
        <dbReference type="SAM" id="MobiDB-lite"/>
    </source>
</evidence>
<dbReference type="Proteomes" id="UP001390339">
    <property type="component" value="Unassembled WGS sequence"/>
</dbReference>
<feature type="compositionally biased region" description="Low complexity" evidence="1">
    <location>
        <begin position="49"/>
        <end position="60"/>
    </location>
</feature>
<comment type="caution">
    <text evidence="2">The sequence shown here is derived from an EMBL/GenBank/DDBJ whole genome shotgun (WGS) entry which is preliminary data.</text>
</comment>
<organism evidence="2 3">
    <name type="scientific">Apiospora arundinis</name>
    <dbReference type="NCBI Taxonomy" id="335852"/>
    <lineage>
        <taxon>Eukaryota</taxon>
        <taxon>Fungi</taxon>
        <taxon>Dikarya</taxon>
        <taxon>Ascomycota</taxon>
        <taxon>Pezizomycotina</taxon>
        <taxon>Sordariomycetes</taxon>
        <taxon>Xylariomycetidae</taxon>
        <taxon>Amphisphaeriales</taxon>
        <taxon>Apiosporaceae</taxon>
        <taxon>Apiospora</taxon>
    </lineage>
</organism>
<feature type="compositionally biased region" description="Basic residues" evidence="1">
    <location>
        <begin position="166"/>
        <end position="175"/>
    </location>
</feature>
<feature type="region of interest" description="Disordered" evidence="1">
    <location>
        <begin position="43"/>
        <end position="62"/>
    </location>
</feature>
<proteinExistence type="predicted"/>
<feature type="compositionally biased region" description="Polar residues" evidence="1">
    <location>
        <begin position="206"/>
        <end position="222"/>
    </location>
</feature>
<name>A0ABR2HZ33_9PEZI</name>
<reference evidence="2 3" key="1">
    <citation type="journal article" date="2024" name="IMA Fungus">
        <title>Apiospora arundinis, a panoply of carbohydrate-active enzymes and secondary metabolites.</title>
        <authorList>
            <person name="Sorensen T."/>
            <person name="Petersen C."/>
            <person name="Muurmann A.T."/>
            <person name="Christiansen J.V."/>
            <person name="Brundto M.L."/>
            <person name="Overgaard C.K."/>
            <person name="Boysen A.T."/>
            <person name="Wollenberg R.D."/>
            <person name="Larsen T.O."/>
            <person name="Sorensen J.L."/>
            <person name="Nielsen K.L."/>
            <person name="Sondergaard T.E."/>
        </authorList>
    </citation>
    <scope>NUCLEOTIDE SEQUENCE [LARGE SCALE GENOMIC DNA]</scope>
    <source>
        <strain evidence="2 3">AAU 773</strain>
    </source>
</reference>
<feature type="region of interest" description="Disordered" evidence="1">
    <location>
        <begin position="124"/>
        <end position="229"/>
    </location>
</feature>
<accession>A0ABR2HZ33</accession>